<evidence type="ECO:0000256" key="4">
    <source>
        <dbReference type="ARBA" id="ARBA00022989"/>
    </source>
</evidence>
<evidence type="ECO:0000256" key="6">
    <source>
        <dbReference type="SAM" id="Phobius"/>
    </source>
</evidence>
<dbReference type="GO" id="GO:0022857">
    <property type="term" value="F:transmembrane transporter activity"/>
    <property type="evidence" value="ECO:0007669"/>
    <property type="project" value="InterPro"/>
</dbReference>
<proteinExistence type="predicted"/>
<dbReference type="InParanoid" id="A0A1B7MUB1"/>
<feature type="transmembrane region" description="Helical" evidence="6">
    <location>
        <begin position="397"/>
        <end position="423"/>
    </location>
</feature>
<dbReference type="STRING" id="1314800.A0A1B7MUB1"/>
<feature type="transmembrane region" description="Helical" evidence="6">
    <location>
        <begin position="307"/>
        <end position="329"/>
    </location>
</feature>
<gene>
    <name evidence="8" type="ORF">K503DRAFT_695641</name>
</gene>
<feature type="transmembrane region" description="Helical" evidence="6">
    <location>
        <begin position="134"/>
        <end position="155"/>
    </location>
</feature>
<dbReference type="InterPro" id="IPR011701">
    <property type="entry name" value="MFS"/>
</dbReference>
<dbReference type="Pfam" id="PF07690">
    <property type="entry name" value="MFS_1"/>
    <property type="match status" value="1"/>
</dbReference>
<dbReference type="InterPro" id="IPR020846">
    <property type="entry name" value="MFS_dom"/>
</dbReference>
<organism evidence="8 9">
    <name type="scientific">Rhizopogon vinicolor AM-OR11-026</name>
    <dbReference type="NCBI Taxonomy" id="1314800"/>
    <lineage>
        <taxon>Eukaryota</taxon>
        <taxon>Fungi</taxon>
        <taxon>Dikarya</taxon>
        <taxon>Basidiomycota</taxon>
        <taxon>Agaricomycotina</taxon>
        <taxon>Agaricomycetes</taxon>
        <taxon>Agaricomycetidae</taxon>
        <taxon>Boletales</taxon>
        <taxon>Suillineae</taxon>
        <taxon>Rhizopogonaceae</taxon>
        <taxon>Rhizopogon</taxon>
    </lineage>
</organism>
<dbReference type="PANTHER" id="PTHR42718">
    <property type="entry name" value="MAJOR FACILITATOR SUPERFAMILY MULTIDRUG TRANSPORTER MFSC"/>
    <property type="match status" value="1"/>
</dbReference>
<dbReference type="GO" id="GO:0016020">
    <property type="term" value="C:membrane"/>
    <property type="evidence" value="ECO:0007669"/>
    <property type="project" value="UniProtKB-SubCell"/>
</dbReference>
<dbReference type="SUPFAM" id="SSF103473">
    <property type="entry name" value="MFS general substrate transporter"/>
    <property type="match status" value="1"/>
</dbReference>
<dbReference type="AlphaFoldDB" id="A0A1B7MUB1"/>
<protein>
    <submittedName>
        <fullName evidence="8">MFS general substrate transporter</fullName>
    </submittedName>
</protein>
<evidence type="ECO:0000259" key="7">
    <source>
        <dbReference type="PROSITE" id="PS50850"/>
    </source>
</evidence>
<reference evidence="8 9" key="1">
    <citation type="submission" date="2016-06" db="EMBL/GenBank/DDBJ databases">
        <title>Comparative genomics of the ectomycorrhizal sister species Rhizopogon vinicolor and Rhizopogon vesiculosus (Basidiomycota: Boletales) reveals a divergence of the mating type B locus.</title>
        <authorList>
            <consortium name="DOE Joint Genome Institute"/>
            <person name="Mujic A.B."/>
            <person name="Kuo A."/>
            <person name="Tritt A."/>
            <person name="Lipzen A."/>
            <person name="Chen C."/>
            <person name="Johnson J."/>
            <person name="Sharma A."/>
            <person name="Barry K."/>
            <person name="Grigoriev I.V."/>
            <person name="Spatafora J.W."/>
        </authorList>
    </citation>
    <scope>NUCLEOTIDE SEQUENCE [LARGE SCALE GENOMIC DNA]</scope>
    <source>
        <strain evidence="8 9">AM-OR11-026</strain>
    </source>
</reference>
<dbReference type="InterPro" id="IPR036259">
    <property type="entry name" value="MFS_trans_sf"/>
</dbReference>
<sequence>MSPLPALSPARTLVDDHPKELPLFRKLVLLVLFCLAQFLDVFNASALFSALPALDISMDMTESQSTWMISAFQLTFASFLLISGRISDVYNPKNVFIGGVAGLGVISLCAGFVVNKVPMIICRALIGIGEHSHIYVDSTSSMAIPSALSLLVNVFPDPLQQARAIGIYGGCGGVANIFGLIIGGMFVEWASFHWVFWFVAIIAVPVTLAGVIIIPSRFSVETTGTPEPIKAAKWKSLDLVGVSILTVGLILFIFALTSSSTHGWASAMVLVPLVISISMMVAFFYWETRIPVEQAAIPPRTWSYNNFSVLSTVAFVPFLWYGTFFFIFTTLWQSIFHWSAMSTVIHMFPIGITGFAASFTGPLSRIFSPKWIILTGIFLSMVASILLALGGGQPKDYWSYVFPALVLGSSGVSLTFVHTNIAIFQAAPSSMSGTVGAIFTCALQCGSAIGIACVTSIETSVEAIHGGPQEYAGRAAAFWFLLGITTLEFISVSIFYDRSTDHKPQPTHNKPMDPAQPSILSDEKLDNANVTTLEVNEKADEVYLPV</sequence>
<name>A0A1B7MUB1_9AGAM</name>
<feature type="transmembrane region" description="Helical" evidence="6">
    <location>
        <begin position="95"/>
        <end position="114"/>
    </location>
</feature>
<comment type="subcellular location">
    <subcellularLocation>
        <location evidence="1">Membrane</location>
        <topology evidence="1">Multi-pass membrane protein</topology>
    </subcellularLocation>
</comment>
<evidence type="ECO:0000256" key="3">
    <source>
        <dbReference type="ARBA" id="ARBA00022692"/>
    </source>
</evidence>
<keyword evidence="4 6" id="KW-1133">Transmembrane helix</keyword>
<feature type="transmembrane region" description="Helical" evidence="6">
    <location>
        <begin position="27"/>
        <end position="54"/>
    </location>
</feature>
<feature type="transmembrane region" description="Helical" evidence="6">
    <location>
        <begin position="193"/>
        <end position="215"/>
    </location>
</feature>
<dbReference type="Gene3D" id="1.20.1250.20">
    <property type="entry name" value="MFS general substrate transporter like domains"/>
    <property type="match status" value="2"/>
</dbReference>
<dbReference type="PANTHER" id="PTHR42718:SF9">
    <property type="entry name" value="MAJOR FACILITATOR SUPERFAMILY MULTIDRUG TRANSPORTER MFSC"/>
    <property type="match status" value="1"/>
</dbReference>
<feature type="transmembrane region" description="Helical" evidence="6">
    <location>
        <begin position="263"/>
        <end position="286"/>
    </location>
</feature>
<dbReference type="OrthoDB" id="440755at2759"/>
<dbReference type="EMBL" id="KV448437">
    <property type="protein sequence ID" value="OAX36160.1"/>
    <property type="molecule type" value="Genomic_DNA"/>
</dbReference>
<keyword evidence="2" id="KW-0813">Transport</keyword>
<dbReference type="FunCoup" id="A0A1B7MUB1">
    <property type="interactions" value="26"/>
</dbReference>
<keyword evidence="9" id="KW-1185">Reference proteome</keyword>
<feature type="transmembrane region" description="Helical" evidence="6">
    <location>
        <begin position="371"/>
        <end position="391"/>
    </location>
</feature>
<evidence type="ECO:0000256" key="5">
    <source>
        <dbReference type="ARBA" id="ARBA00023136"/>
    </source>
</evidence>
<feature type="domain" description="Major facilitator superfamily (MFS) profile" evidence="7">
    <location>
        <begin position="29"/>
        <end position="500"/>
    </location>
</feature>
<evidence type="ECO:0000313" key="9">
    <source>
        <dbReference type="Proteomes" id="UP000092154"/>
    </source>
</evidence>
<feature type="transmembrane region" description="Helical" evidence="6">
    <location>
        <begin position="66"/>
        <end position="83"/>
    </location>
</feature>
<feature type="transmembrane region" description="Helical" evidence="6">
    <location>
        <begin position="477"/>
        <end position="496"/>
    </location>
</feature>
<accession>A0A1B7MUB1</accession>
<feature type="transmembrane region" description="Helical" evidence="6">
    <location>
        <begin position="167"/>
        <end position="187"/>
    </location>
</feature>
<evidence type="ECO:0000256" key="2">
    <source>
        <dbReference type="ARBA" id="ARBA00022448"/>
    </source>
</evidence>
<keyword evidence="5 6" id="KW-0472">Membrane</keyword>
<dbReference type="Proteomes" id="UP000092154">
    <property type="component" value="Unassembled WGS sequence"/>
</dbReference>
<evidence type="ECO:0000313" key="8">
    <source>
        <dbReference type="EMBL" id="OAX36160.1"/>
    </source>
</evidence>
<feature type="transmembrane region" description="Helical" evidence="6">
    <location>
        <begin position="335"/>
        <end position="359"/>
    </location>
</feature>
<dbReference type="PROSITE" id="PS50850">
    <property type="entry name" value="MFS"/>
    <property type="match status" value="1"/>
</dbReference>
<evidence type="ECO:0000256" key="1">
    <source>
        <dbReference type="ARBA" id="ARBA00004141"/>
    </source>
</evidence>
<feature type="transmembrane region" description="Helical" evidence="6">
    <location>
        <begin position="435"/>
        <end position="457"/>
    </location>
</feature>
<feature type="transmembrane region" description="Helical" evidence="6">
    <location>
        <begin position="236"/>
        <end position="257"/>
    </location>
</feature>
<keyword evidence="3 6" id="KW-0812">Transmembrane</keyword>